<dbReference type="EMBL" id="RQTK01000720">
    <property type="protein sequence ID" value="RUS75674.1"/>
    <property type="molecule type" value="Genomic_DNA"/>
</dbReference>
<dbReference type="Pfam" id="PF08241">
    <property type="entry name" value="Methyltransf_11"/>
    <property type="match status" value="1"/>
</dbReference>
<dbReference type="GO" id="GO:0008757">
    <property type="term" value="F:S-adenosylmethionine-dependent methyltransferase activity"/>
    <property type="evidence" value="ECO:0007669"/>
    <property type="project" value="InterPro"/>
</dbReference>
<dbReference type="STRING" id="188477.A0A433T252"/>
<dbReference type="AlphaFoldDB" id="A0A433T252"/>
<evidence type="ECO:0000256" key="3">
    <source>
        <dbReference type="ARBA" id="ARBA00022679"/>
    </source>
</evidence>
<keyword evidence="2" id="KW-0489">Methyltransferase</keyword>
<dbReference type="Gene3D" id="3.40.50.150">
    <property type="entry name" value="Vaccinia Virus protein VP39"/>
    <property type="match status" value="1"/>
</dbReference>
<dbReference type="PANTHER" id="PTHR44942:SF4">
    <property type="entry name" value="METHYLTRANSFERASE TYPE 11 DOMAIN-CONTAINING PROTEIN"/>
    <property type="match status" value="1"/>
</dbReference>
<dbReference type="GO" id="GO:0032259">
    <property type="term" value="P:methylation"/>
    <property type="evidence" value="ECO:0007669"/>
    <property type="project" value="UniProtKB-KW"/>
</dbReference>
<name>A0A433T252_ELYCH</name>
<reference evidence="5 6" key="1">
    <citation type="submission" date="2019-01" db="EMBL/GenBank/DDBJ databases">
        <title>A draft genome assembly of the solar-powered sea slug Elysia chlorotica.</title>
        <authorList>
            <person name="Cai H."/>
            <person name="Li Q."/>
            <person name="Fang X."/>
            <person name="Li J."/>
            <person name="Curtis N.E."/>
            <person name="Altenburger A."/>
            <person name="Shibata T."/>
            <person name="Feng M."/>
            <person name="Maeda T."/>
            <person name="Schwartz J.A."/>
            <person name="Shigenobu S."/>
            <person name="Lundholm N."/>
            <person name="Nishiyama T."/>
            <person name="Yang H."/>
            <person name="Hasebe M."/>
            <person name="Li S."/>
            <person name="Pierce S.K."/>
            <person name="Wang J."/>
        </authorList>
    </citation>
    <scope>NUCLEOTIDE SEQUENCE [LARGE SCALE GENOMIC DNA]</scope>
    <source>
        <strain evidence="5">EC2010</strain>
        <tissue evidence="5">Whole organism of an adult</tissue>
    </source>
</reference>
<evidence type="ECO:0000313" key="6">
    <source>
        <dbReference type="Proteomes" id="UP000271974"/>
    </source>
</evidence>
<dbReference type="SUPFAM" id="SSF53335">
    <property type="entry name" value="S-adenosyl-L-methionine-dependent methyltransferases"/>
    <property type="match status" value="1"/>
</dbReference>
<accession>A0A433T252</accession>
<dbReference type="Proteomes" id="UP000271974">
    <property type="component" value="Unassembled WGS sequence"/>
</dbReference>
<dbReference type="OrthoDB" id="506498at2759"/>
<evidence type="ECO:0000256" key="2">
    <source>
        <dbReference type="ARBA" id="ARBA00022603"/>
    </source>
</evidence>
<protein>
    <recommendedName>
        <fullName evidence="4">Methyltransferase type 11 domain-containing protein</fullName>
    </recommendedName>
</protein>
<comment type="caution">
    <text evidence="5">The sequence shown here is derived from an EMBL/GenBank/DDBJ whole genome shotgun (WGS) entry which is preliminary data.</text>
</comment>
<evidence type="ECO:0000313" key="5">
    <source>
        <dbReference type="EMBL" id="RUS75674.1"/>
    </source>
</evidence>
<sequence length="278" mass="31179">MSSEPLFPFAHLMSNNVDKSAMFVDMDQSKAYADCRPSYTEELFKTIAEYCQETNPDLSLAVDVGCGPGMSTIGFAKYFKKIIGVDISKTQIACAPNNISNCEFRVGSADKLPFITSGTVDLFCSGQSFHWMPQNETFAEADRVLKPGGTIAIFGYDLPTADVPEVQSYLHEMWMKLIPFYPQCCVQALHSLRSEELPYPGQIRNDEITLSKRLTVQQFIDFMQSTWPIRAYKSENPEENILGDIANQLSEALKKSGSGSDFLVTWNIYILMAHKPML</sequence>
<keyword evidence="6" id="KW-1185">Reference proteome</keyword>
<keyword evidence="3" id="KW-0808">Transferase</keyword>
<gene>
    <name evidence="5" type="ORF">EGW08_016568</name>
</gene>
<dbReference type="CDD" id="cd02440">
    <property type="entry name" value="AdoMet_MTases"/>
    <property type="match status" value="1"/>
</dbReference>
<feature type="domain" description="Methyltransferase type 11" evidence="4">
    <location>
        <begin position="62"/>
        <end position="153"/>
    </location>
</feature>
<dbReference type="InterPro" id="IPR013216">
    <property type="entry name" value="Methyltransf_11"/>
</dbReference>
<proteinExistence type="inferred from homology"/>
<dbReference type="InterPro" id="IPR029063">
    <property type="entry name" value="SAM-dependent_MTases_sf"/>
</dbReference>
<organism evidence="5 6">
    <name type="scientific">Elysia chlorotica</name>
    <name type="common">Eastern emerald elysia</name>
    <name type="synonym">Sea slug</name>
    <dbReference type="NCBI Taxonomy" id="188477"/>
    <lineage>
        <taxon>Eukaryota</taxon>
        <taxon>Metazoa</taxon>
        <taxon>Spiralia</taxon>
        <taxon>Lophotrochozoa</taxon>
        <taxon>Mollusca</taxon>
        <taxon>Gastropoda</taxon>
        <taxon>Heterobranchia</taxon>
        <taxon>Euthyneura</taxon>
        <taxon>Panpulmonata</taxon>
        <taxon>Sacoglossa</taxon>
        <taxon>Placobranchoidea</taxon>
        <taxon>Plakobranchidae</taxon>
        <taxon>Elysia</taxon>
    </lineage>
</organism>
<comment type="similarity">
    <text evidence="1">Belongs to the methyltransferase superfamily.</text>
</comment>
<dbReference type="InterPro" id="IPR051052">
    <property type="entry name" value="Diverse_substrate_MTase"/>
</dbReference>
<evidence type="ECO:0000256" key="1">
    <source>
        <dbReference type="ARBA" id="ARBA00008361"/>
    </source>
</evidence>
<dbReference type="PANTHER" id="PTHR44942">
    <property type="entry name" value="METHYLTRANSF_11 DOMAIN-CONTAINING PROTEIN"/>
    <property type="match status" value="1"/>
</dbReference>
<evidence type="ECO:0000259" key="4">
    <source>
        <dbReference type="Pfam" id="PF08241"/>
    </source>
</evidence>